<accession>A0A1R1PRA8</accession>
<evidence type="ECO:0000313" key="2">
    <source>
        <dbReference type="Proteomes" id="UP000188320"/>
    </source>
</evidence>
<organism evidence="1 2">
    <name type="scientific">Zancudomyces culisetae</name>
    <name type="common">Gut fungus</name>
    <name type="synonym">Smittium culisetae</name>
    <dbReference type="NCBI Taxonomy" id="1213189"/>
    <lineage>
        <taxon>Eukaryota</taxon>
        <taxon>Fungi</taxon>
        <taxon>Fungi incertae sedis</taxon>
        <taxon>Zoopagomycota</taxon>
        <taxon>Kickxellomycotina</taxon>
        <taxon>Harpellomycetes</taxon>
        <taxon>Harpellales</taxon>
        <taxon>Legeriomycetaceae</taxon>
        <taxon>Zancudomyces</taxon>
    </lineage>
</organism>
<keyword evidence="2" id="KW-1185">Reference proteome</keyword>
<dbReference type="AlphaFoldDB" id="A0A1R1PRA8"/>
<reference evidence="2" key="1">
    <citation type="submission" date="2017-01" db="EMBL/GenBank/DDBJ databases">
        <authorList>
            <person name="Wang Y."/>
            <person name="White M."/>
            <person name="Kvist S."/>
            <person name="Moncalvo J.-M."/>
        </authorList>
    </citation>
    <scope>NUCLEOTIDE SEQUENCE [LARGE SCALE GENOMIC DNA]</scope>
    <source>
        <strain evidence="2">COL-18-3</strain>
    </source>
</reference>
<protein>
    <submittedName>
        <fullName evidence="1">Uncharacterized protein</fullName>
    </submittedName>
</protein>
<comment type="caution">
    <text evidence="1">The sequence shown here is derived from an EMBL/GenBank/DDBJ whole genome shotgun (WGS) entry which is preliminary data.</text>
</comment>
<proteinExistence type="predicted"/>
<dbReference type="EMBL" id="LSSK01000389">
    <property type="protein sequence ID" value="OMH83506.1"/>
    <property type="molecule type" value="Genomic_DNA"/>
</dbReference>
<gene>
    <name evidence="1" type="ORF">AX774_g2977</name>
</gene>
<name>A0A1R1PRA8_ZANCU</name>
<sequence>MAHKKFKKGHQLDTLSQLPSVKPQTQFLTFLFMRIFTCGIRSTSSSILASNRHCYKSITRQPYFFLEFSVLYPTFT</sequence>
<evidence type="ECO:0000313" key="1">
    <source>
        <dbReference type="EMBL" id="OMH83506.1"/>
    </source>
</evidence>
<dbReference type="Proteomes" id="UP000188320">
    <property type="component" value="Unassembled WGS sequence"/>
</dbReference>